<evidence type="ECO:0000313" key="2">
    <source>
        <dbReference type="Proteomes" id="UP001056766"/>
    </source>
</evidence>
<evidence type="ECO:0000313" key="1">
    <source>
        <dbReference type="EMBL" id="MCM1987491.1"/>
    </source>
</evidence>
<dbReference type="Proteomes" id="UP001056766">
    <property type="component" value="Unassembled WGS sequence"/>
</dbReference>
<reference evidence="1" key="2">
    <citation type="submission" date="2021-04" db="EMBL/GenBank/DDBJ databases">
        <authorList>
            <person name="Dong X."/>
        </authorList>
    </citation>
    <scope>NUCLEOTIDE SEQUENCE</scope>
    <source>
        <strain evidence="1">LLY</strain>
    </source>
</reference>
<dbReference type="EMBL" id="JAGSOI010000052">
    <property type="protein sequence ID" value="MCM1987491.1"/>
    <property type="molecule type" value="Genomic_DNA"/>
</dbReference>
<comment type="caution">
    <text evidence="1">The sequence shown here is derived from an EMBL/GenBank/DDBJ whole genome shotgun (WGS) entry which is preliminary data.</text>
</comment>
<dbReference type="RefSeq" id="WP_250868847.1">
    <property type="nucleotide sequence ID" value="NZ_JAGSOI010000052.1"/>
</dbReference>
<gene>
    <name evidence="1" type="ORF">KDK67_10945</name>
</gene>
<reference evidence="1" key="1">
    <citation type="journal article" date="2021" name="mSystems">
        <title>Bacteria and Archaea Synergistically Convert Glycine Betaine to Biogenic Methane in the Formosa Cold Seep of the South China Sea.</title>
        <authorList>
            <person name="Li L."/>
            <person name="Zhang W."/>
            <person name="Zhang S."/>
            <person name="Song L."/>
            <person name="Sun Q."/>
            <person name="Zhang H."/>
            <person name="Xiang H."/>
            <person name="Dong X."/>
        </authorList>
    </citation>
    <scope>NUCLEOTIDE SEQUENCE</scope>
    <source>
        <strain evidence="1">LLY</strain>
    </source>
</reference>
<proteinExistence type="predicted"/>
<dbReference type="GO" id="GO:0004519">
    <property type="term" value="F:endonuclease activity"/>
    <property type="evidence" value="ECO:0007669"/>
    <property type="project" value="UniProtKB-KW"/>
</dbReference>
<organism evidence="1 2">
    <name type="scientific">Methanococcoides seepicolus</name>
    <dbReference type="NCBI Taxonomy" id="2828780"/>
    <lineage>
        <taxon>Archaea</taxon>
        <taxon>Methanobacteriati</taxon>
        <taxon>Methanobacteriota</taxon>
        <taxon>Stenosarchaea group</taxon>
        <taxon>Methanomicrobia</taxon>
        <taxon>Methanosarcinales</taxon>
        <taxon>Methanosarcinaceae</taxon>
        <taxon>Methanococcoides</taxon>
    </lineage>
</organism>
<keyword evidence="1" id="KW-0255">Endonuclease</keyword>
<keyword evidence="2" id="KW-1185">Reference proteome</keyword>
<dbReference type="AlphaFoldDB" id="A0A9E5DBV0"/>
<keyword evidence="1" id="KW-0378">Hydrolase</keyword>
<name>A0A9E5DBV0_9EURY</name>
<protein>
    <submittedName>
        <fullName evidence="1">HNH endonuclease</fullName>
    </submittedName>
</protein>
<dbReference type="CDD" id="cd00085">
    <property type="entry name" value="HNHc"/>
    <property type="match status" value="1"/>
</dbReference>
<keyword evidence="1" id="KW-0540">Nuclease</keyword>
<sequence length="110" mass="12262">MDKEEYANYIKRNKKGKKPPIACAVCGEDDANVIEMHHVDGRNTSDWVKPLCKNCHAKITAEQNKLNPKARSKKASSENLTAFNIISIGALLRELGQRLINVGMEMPVNV</sequence>
<dbReference type="InterPro" id="IPR003615">
    <property type="entry name" value="HNH_nuc"/>
</dbReference>
<accession>A0A9E5DBV0</accession>